<protein>
    <submittedName>
        <fullName evidence="2">Uncharacterized protein</fullName>
    </submittedName>
</protein>
<gene>
    <name evidence="2" type="ORF">SDJN03_24492</name>
</gene>
<sequence>MKVIIGNMESKRVAFVAILMIMVMVGLASAACTNAIKLVSDGENEMESGFGSKMMKNEFPIPIDRCGLVLRRCDSDCHCPSPCICLQGTCT</sequence>
<dbReference type="PROSITE" id="PS51257">
    <property type="entry name" value="PROKAR_LIPOPROTEIN"/>
    <property type="match status" value="1"/>
</dbReference>
<keyword evidence="1" id="KW-0732">Signal</keyword>
<evidence type="ECO:0000313" key="2">
    <source>
        <dbReference type="EMBL" id="KAG6576918.1"/>
    </source>
</evidence>
<dbReference type="AlphaFoldDB" id="A0AAV6M8N2"/>
<feature type="chain" id="PRO_5043921848" evidence="1">
    <location>
        <begin position="31"/>
        <end position="91"/>
    </location>
</feature>
<dbReference type="EMBL" id="JAGKQH010000016">
    <property type="protein sequence ID" value="KAG6576918.1"/>
    <property type="molecule type" value="Genomic_DNA"/>
</dbReference>
<dbReference type="Proteomes" id="UP000685013">
    <property type="component" value="Chromosome 16"/>
</dbReference>
<name>A0AAV6M8N2_9ROSI</name>
<proteinExistence type="predicted"/>
<accession>A0AAV6M8N2</accession>
<reference evidence="2 3" key="1">
    <citation type="journal article" date="2021" name="Hortic Res">
        <title>The domestication of Cucurbita argyrosperma as revealed by the genome of its wild relative.</title>
        <authorList>
            <person name="Barrera-Redondo J."/>
            <person name="Sanchez-de la Vega G."/>
            <person name="Aguirre-Liguori J.A."/>
            <person name="Castellanos-Morales G."/>
            <person name="Gutierrez-Guerrero Y.T."/>
            <person name="Aguirre-Dugua X."/>
            <person name="Aguirre-Planter E."/>
            <person name="Tenaillon M.I."/>
            <person name="Lira-Saade R."/>
            <person name="Eguiarte L.E."/>
        </authorList>
    </citation>
    <scope>NUCLEOTIDE SEQUENCE [LARGE SCALE GENOMIC DNA]</scope>
    <source>
        <strain evidence="2">JBR-2021</strain>
    </source>
</reference>
<organism evidence="2 3">
    <name type="scientific">Cucurbita argyrosperma subsp. sororia</name>
    <dbReference type="NCBI Taxonomy" id="37648"/>
    <lineage>
        <taxon>Eukaryota</taxon>
        <taxon>Viridiplantae</taxon>
        <taxon>Streptophyta</taxon>
        <taxon>Embryophyta</taxon>
        <taxon>Tracheophyta</taxon>
        <taxon>Spermatophyta</taxon>
        <taxon>Magnoliopsida</taxon>
        <taxon>eudicotyledons</taxon>
        <taxon>Gunneridae</taxon>
        <taxon>Pentapetalae</taxon>
        <taxon>rosids</taxon>
        <taxon>fabids</taxon>
        <taxon>Cucurbitales</taxon>
        <taxon>Cucurbitaceae</taxon>
        <taxon>Cucurbiteae</taxon>
        <taxon>Cucurbita</taxon>
    </lineage>
</organism>
<keyword evidence="3" id="KW-1185">Reference proteome</keyword>
<feature type="non-terminal residue" evidence="2">
    <location>
        <position position="1"/>
    </location>
</feature>
<evidence type="ECO:0000256" key="1">
    <source>
        <dbReference type="SAM" id="SignalP"/>
    </source>
</evidence>
<comment type="caution">
    <text evidence="2">The sequence shown here is derived from an EMBL/GenBank/DDBJ whole genome shotgun (WGS) entry which is preliminary data.</text>
</comment>
<evidence type="ECO:0000313" key="3">
    <source>
        <dbReference type="Proteomes" id="UP000685013"/>
    </source>
</evidence>
<feature type="signal peptide" evidence="1">
    <location>
        <begin position="1"/>
        <end position="30"/>
    </location>
</feature>